<sequence>MRVSPSTTLPPPTTHHPITITTTIVDRSPPSIRFIADLLSGSNLMQGGSSSGPGPDVTARVDLARAMRSSNSRRFIPVASGVAAGVDALLPIRRQWHSPSQCQCS</sequence>
<reference evidence="1" key="2">
    <citation type="journal article" date="2023" name="IMA Fungus">
        <title>Comparative genomic study of the Penicillium genus elucidates a diverse pangenome and 15 lateral gene transfer events.</title>
        <authorList>
            <person name="Petersen C."/>
            <person name="Sorensen T."/>
            <person name="Nielsen M.R."/>
            <person name="Sondergaard T.E."/>
            <person name="Sorensen J.L."/>
            <person name="Fitzpatrick D.A."/>
            <person name="Frisvad J.C."/>
            <person name="Nielsen K.L."/>
        </authorList>
    </citation>
    <scope>NUCLEOTIDE SEQUENCE</scope>
    <source>
        <strain evidence="1">IBT 29677</strain>
    </source>
</reference>
<gene>
    <name evidence="1" type="ORF">N7509_002997</name>
</gene>
<dbReference type="EMBL" id="JAPZBU010000004">
    <property type="protein sequence ID" value="KAJ5409114.1"/>
    <property type="molecule type" value="Genomic_DNA"/>
</dbReference>
<reference evidence="1" key="1">
    <citation type="submission" date="2022-12" db="EMBL/GenBank/DDBJ databases">
        <authorList>
            <person name="Petersen C."/>
        </authorList>
    </citation>
    <scope>NUCLEOTIDE SEQUENCE</scope>
    <source>
        <strain evidence="1">IBT 29677</strain>
    </source>
</reference>
<dbReference type="Proteomes" id="UP001147747">
    <property type="component" value="Unassembled WGS sequence"/>
</dbReference>
<evidence type="ECO:0000313" key="1">
    <source>
        <dbReference type="EMBL" id="KAJ5409114.1"/>
    </source>
</evidence>
<organism evidence="1 2">
    <name type="scientific">Penicillium cosmopolitanum</name>
    <dbReference type="NCBI Taxonomy" id="1131564"/>
    <lineage>
        <taxon>Eukaryota</taxon>
        <taxon>Fungi</taxon>
        <taxon>Dikarya</taxon>
        <taxon>Ascomycota</taxon>
        <taxon>Pezizomycotina</taxon>
        <taxon>Eurotiomycetes</taxon>
        <taxon>Eurotiomycetidae</taxon>
        <taxon>Eurotiales</taxon>
        <taxon>Aspergillaceae</taxon>
        <taxon>Penicillium</taxon>
    </lineage>
</organism>
<comment type="caution">
    <text evidence="1">The sequence shown here is derived from an EMBL/GenBank/DDBJ whole genome shotgun (WGS) entry which is preliminary data.</text>
</comment>
<evidence type="ECO:0000313" key="2">
    <source>
        <dbReference type="Proteomes" id="UP001147747"/>
    </source>
</evidence>
<dbReference type="RefSeq" id="XP_056493429.1">
    <property type="nucleotide sequence ID" value="XM_056627634.1"/>
</dbReference>
<name>A0A9W9WA76_9EURO</name>
<dbReference type="GeneID" id="81366614"/>
<protein>
    <submittedName>
        <fullName evidence="1">Uncharacterized protein</fullName>
    </submittedName>
</protein>
<keyword evidence="2" id="KW-1185">Reference proteome</keyword>
<proteinExistence type="predicted"/>
<accession>A0A9W9WA76</accession>
<dbReference type="AlphaFoldDB" id="A0A9W9WA76"/>